<dbReference type="InterPro" id="IPR000182">
    <property type="entry name" value="GNAT_dom"/>
</dbReference>
<organism evidence="2 3">
    <name type="scientific">Kockovaella imperatae</name>
    <dbReference type="NCBI Taxonomy" id="4999"/>
    <lineage>
        <taxon>Eukaryota</taxon>
        <taxon>Fungi</taxon>
        <taxon>Dikarya</taxon>
        <taxon>Basidiomycota</taxon>
        <taxon>Agaricomycotina</taxon>
        <taxon>Tremellomycetes</taxon>
        <taxon>Tremellales</taxon>
        <taxon>Cuniculitremaceae</taxon>
        <taxon>Kockovaella</taxon>
    </lineage>
</organism>
<dbReference type="SUPFAM" id="SSF55729">
    <property type="entry name" value="Acyl-CoA N-acyltransferases (Nat)"/>
    <property type="match status" value="1"/>
</dbReference>
<reference evidence="2 3" key="1">
    <citation type="submission" date="2017-03" db="EMBL/GenBank/DDBJ databases">
        <title>Widespread Adenine N6-methylation of Active Genes in Fungi.</title>
        <authorList>
            <consortium name="DOE Joint Genome Institute"/>
            <person name="Mondo S.J."/>
            <person name="Dannebaum R.O."/>
            <person name="Kuo R.C."/>
            <person name="Louie K.B."/>
            <person name="Bewick A.J."/>
            <person name="Labutti K."/>
            <person name="Haridas S."/>
            <person name="Kuo A."/>
            <person name="Salamov A."/>
            <person name="Ahrendt S.R."/>
            <person name="Lau R."/>
            <person name="Bowen B.P."/>
            <person name="Lipzen A."/>
            <person name="Sullivan W."/>
            <person name="Andreopoulos W.B."/>
            <person name="Clum A."/>
            <person name="Lindquist E."/>
            <person name="Daum C."/>
            <person name="Northen T.R."/>
            <person name="Ramamoorthy G."/>
            <person name="Schmitz R.J."/>
            <person name="Gryganskyi A."/>
            <person name="Culley D."/>
            <person name="Magnuson J."/>
            <person name="James T.Y."/>
            <person name="O'Malley M.A."/>
            <person name="Stajich J.E."/>
            <person name="Spatafora J.W."/>
            <person name="Visel A."/>
            <person name="Grigoriev I.V."/>
        </authorList>
    </citation>
    <scope>NUCLEOTIDE SEQUENCE [LARGE SCALE GENOMIC DNA]</scope>
    <source>
        <strain evidence="2 3">NRRL Y-17943</strain>
    </source>
</reference>
<dbReference type="AlphaFoldDB" id="A0A1Y1UQ04"/>
<name>A0A1Y1UQ04_9TREE</name>
<keyword evidence="3" id="KW-1185">Reference proteome</keyword>
<gene>
    <name evidence="2" type="ORF">BD324DRAFT_614468</name>
</gene>
<dbReference type="EMBL" id="NBSH01000002">
    <property type="protein sequence ID" value="ORX39647.1"/>
    <property type="molecule type" value="Genomic_DNA"/>
</dbReference>
<dbReference type="PROSITE" id="PS51186">
    <property type="entry name" value="GNAT"/>
    <property type="match status" value="1"/>
</dbReference>
<dbReference type="InParanoid" id="A0A1Y1UQ04"/>
<evidence type="ECO:0000313" key="3">
    <source>
        <dbReference type="Proteomes" id="UP000193218"/>
    </source>
</evidence>
<dbReference type="InterPro" id="IPR052523">
    <property type="entry name" value="Trichothecene_AcTrans"/>
</dbReference>
<dbReference type="InterPro" id="IPR016181">
    <property type="entry name" value="Acyl_CoA_acyltransferase"/>
</dbReference>
<proteinExistence type="predicted"/>
<sequence>MLRLERGSLTNLNPKAWLIQAGNAFHGDVIRRTFQARAKIGTDDGFVWVIGQKEGDIQGALHALPPGYTFGQSKNHPEGIPSFKEQMDPELRKWKEDTYLPWVTDAFHRGTLKKNTSVKESLYLSVLGVDPSTQRNGYGRALVRTMQEEAASLGVPLTLGCGEEDTVRWYQRLGFEETLKETIQIRGENQTAHVLVWTPKS</sequence>
<protein>
    <recommendedName>
        <fullName evidence="1">N-acetyltransferase domain-containing protein</fullName>
    </recommendedName>
</protein>
<accession>A0A1Y1UQ04</accession>
<dbReference type="CDD" id="cd04301">
    <property type="entry name" value="NAT_SF"/>
    <property type="match status" value="1"/>
</dbReference>
<dbReference type="GO" id="GO:0016747">
    <property type="term" value="F:acyltransferase activity, transferring groups other than amino-acyl groups"/>
    <property type="evidence" value="ECO:0007669"/>
    <property type="project" value="InterPro"/>
</dbReference>
<dbReference type="Proteomes" id="UP000193218">
    <property type="component" value="Unassembled WGS sequence"/>
</dbReference>
<dbReference type="PANTHER" id="PTHR42791:SF1">
    <property type="entry name" value="N-ACETYLTRANSFERASE DOMAIN-CONTAINING PROTEIN"/>
    <property type="match status" value="1"/>
</dbReference>
<dbReference type="PANTHER" id="PTHR42791">
    <property type="entry name" value="GNAT FAMILY ACETYLTRANSFERASE"/>
    <property type="match status" value="1"/>
</dbReference>
<dbReference type="Pfam" id="PF13508">
    <property type="entry name" value="Acetyltransf_7"/>
    <property type="match status" value="1"/>
</dbReference>
<comment type="caution">
    <text evidence="2">The sequence shown here is derived from an EMBL/GenBank/DDBJ whole genome shotgun (WGS) entry which is preliminary data.</text>
</comment>
<feature type="domain" description="N-acetyltransferase" evidence="1">
    <location>
        <begin position="59"/>
        <end position="201"/>
    </location>
</feature>
<dbReference type="OrthoDB" id="61113at2759"/>
<dbReference type="RefSeq" id="XP_021873432.1">
    <property type="nucleotide sequence ID" value="XM_022014598.1"/>
</dbReference>
<evidence type="ECO:0000259" key="1">
    <source>
        <dbReference type="PROSITE" id="PS51186"/>
    </source>
</evidence>
<dbReference type="Gene3D" id="3.40.630.30">
    <property type="match status" value="1"/>
</dbReference>
<evidence type="ECO:0000313" key="2">
    <source>
        <dbReference type="EMBL" id="ORX39647.1"/>
    </source>
</evidence>
<dbReference type="GeneID" id="33556406"/>